<dbReference type="Gene3D" id="2.60.40.150">
    <property type="entry name" value="C2 domain"/>
    <property type="match status" value="1"/>
</dbReference>
<reference evidence="4" key="2">
    <citation type="submission" date="2015-01" db="EMBL/GenBank/DDBJ databases">
        <title>Evolutionary Origins and Diversification of the Mycorrhizal Mutualists.</title>
        <authorList>
            <consortium name="DOE Joint Genome Institute"/>
            <consortium name="Mycorrhizal Genomics Consortium"/>
            <person name="Kohler A."/>
            <person name="Kuo A."/>
            <person name="Nagy L.G."/>
            <person name="Floudas D."/>
            <person name="Copeland A."/>
            <person name="Barry K.W."/>
            <person name="Cichocki N."/>
            <person name="Veneault-Fourrey C."/>
            <person name="LaButti K."/>
            <person name="Lindquist E.A."/>
            <person name="Lipzen A."/>
            <person name="Lundell T."/>
            <person name="Morin E."/>
            <person name="Murat C."/>
            <person name="Riley R."/>
            <person name="Ohm R."/>
            <person name="Sun H."/>
            <person name="Tunlid A."/>
            <person name="Henrissat B."/>
            <person name="Grigoriev I.V."/>
            <person name="Hibbett D.S."/>
            <person name="Martin F."/>
        </authorList>
    </citation>
    <scope>NUCLEOTIDE SEQUENCE [LARGE SCALE GENOMIC DNA]</scope>
    <source>
        <strain evidence="4">Marx 270</strain>
    </source>
</reference>
<dbReference type="PROSITE" id="PS50004">
    <property type="entry name" value="C2"/>
    <property type="match status" value="1"/>
</dbReference>
<reference evidence="3 4" key="1">
    <citation type="submission" date="2014-04" db="EMBL/GenBank/DDBJ databases">
        <authorList>
            <consortium name="DOE Joint Genome Institute"/>
            <person name="Kuo A."/>
            <person name="Kohler A."/>
            <person name="Costa M.D."/>
            <person name="Nagy L.G."/>
            <person name="Floudas D."/>
            <person name="Copeland A."/>
            <person name="Barry K.W."/>
            <person name="Cichocki N."/>
            <person name="Veneault-Fourrey C."/>
            <person name="LaButti K."/>
            <person name="Lindquist E.A."/>
            <person name="Lipzen A."/>
            <person name="Lundell T."/>
            <person name="Morin E."/>
            <person name="Murat C."/>
            <person name="Sun H."/>
            <person name="Tunlid A."/>
            <person name="Henrissat B."/>
            <person name="Grigoriev I.V."/>
            <person name="Hibbett D.S."/>
            <person name="Martin F."/>
            <person name="Nordberg H.P."/>
            <person name="Cantor M.N."/>
            <person name="Hua S.X."/>
        </authorList>
    </citation>
    <scope>NUCLEOTIDE SEQUENCE [LARGE SCALE GENOMIC DNA]</scope>
    <source>
        <strain evidence="3 4">Marx 270</strain>
    </source>
</reference>
<feature type="region of interest" description="Disordered" evidence="1">
    <location>
        <begin position="429"/>
        <end position="451"/>
    </location>
</feature>
<dbReference type="HOGENOM" id="CLU_022666_0_1_1"/>
<accession>A0A0C3IV89</accession>
<dbReference type="SUPFAM" id="SSF49562">
    <property type="entry name" value="C2 domain (Calcium/lipid-binding domain, CaLB)"/>
    <property type="match status" value="1"/>
</dbReference>
<dbReference type="InterPro" id="IPR000008">
    <property type="entry name" value="C2_dom"/>
</dbReference>
<proteinExistence type="predicted"/>
<name>A0A0C3IV89_PISTI</name>
<protein>
    <recommendedName>
        <fullName evidence="2">C2 domain-containing protein</fullName>
    </recommendedName>
</protein>
<dbReference type="STRING" id="870435.A0A0C3IV89"/>
<dbReference type="Proteomes" id="UP000054217">
    <property type="component" value="Unassembled WGS sequence"/>
</dbReference>
<dbReference type="InParanoid" id="A0A0C3IV89"/>
<dbReference type="Pfam" id="PF00168">
    <property type="entry name" value="C2"/>
    <property type="match status" value="1"/>
</dbReference>
<dbReference type="EMBL" id="KN831993">
    <property type="protein sequence ID" value="KIO00773.1"/>
    <property type="molecule type" value="Genomic_DNA"/>
</dbReference>
<evidence type="ECO:0000313" key="4">
    <source>
        <dbReference type="Proteomes" id="UP000054217"/>
    </source>
</evidence>
<dbReference type="InterPro" id="IPR035892">
    <property type="entry name" value="C2_domain_sf"/>
</dbReference>
<feature type="domain" description="C2" evidence="2">
    <location>
        <begin position="30"/>
        <end position="148"/>
    </location>
</feature>
<sequence length="451" mass="49542">MFDLKNPMQCVANIVERAHASAQMVKVAAHSQRIKVATDQLGIRIKHVDLVIQFIGASGIPRMDLVGSADPYFVAKLDDKLSYVSSVKPGTQSPVWNEIWRVKNVPVSATLFVLLRDKDIGATVDDYIGKFYTSVSPGPKEVEIQGPMNMQNRGTFWLKIESSPSSEGSERLPYLFDGPVHYSSHSSLTVGALANLRDTRLYRTWKVYIKGVPEIFGDLVQSWNRSHKAAQAIFQGPASIAVRSGIQAGHRMLYARTITNGFGVISNRDEVLSMMCGGVHAASDGSKSYAHRVKPAVYTYVISANDDTLRFSETGAAFFVDFASKHALHSNCAESVRYGGEFHPRPVGGWQNFSDDVPDAAVGWELVFDNNSGTYAPNAGLLPKVKEIMEFNFPGFNVVVHSHDEAALKMSVEACRAYALSKRGVTEHELQPHAAEGEETLSCQIKKRASS</sequence>
<gene>
    <name evidence="3" type="ORF">M404DRAFT_16292</name>
</gene>
<organism evidence="3 4">
    <name type="scientific">Pisolithus tinctorius Marx 270</name>
    <dbReference type="NCBI Taxonomy" id="870435"/>
    <lineage>
        <taxon>Eukaryota</taxon>
        <taxon>Fungi</taxon>
        <taxon>Dikarya</taxon>
        <taxon>Basidiomycota</taxon>
        <taxon>Agaricomycotina</taxon>
        <taxon>Agaricomycetes</taxon>
        <taxon>Agaricomycetidae</taxon>
        <taxon>Boletales</taxon>
        <taxon>Sclerodermatineae</taxon>
        <taxon>Pisolithaceae</taxon>
        <taxon>Pisolithus</taxon>
    </lineage>
</organism>
<dbReference type="CDD" id="cd00030">
    <property type="entry name" value="C2"/>
    <property type="match status" value="1"/>
</dbReference>
<dbReference type="PANTHER" id="PTHR47800:SF5">
    <property type="entry name" value="FER-1-LIKE PROTEIN 6"/>
    <property type="match status" value="1"/>
</dbReference>
<dbReference type="PANTHER" id="PTHR47800">
    <property type="entry name" value="C2 DOMAIN-CONTAINING PROTEIN"/>
    <property type="match status" value="1"/>
</dbReference>
<dbReference type="OrthoDB" id="73919at2759"/>
<evidence type="ECO:0000259" key="2">
    <source>
        <dbReference type="PROSITE" id="PS50004"/>
    </source>
</evidence>
<evidence type="ECO:0000313" key="3">
    <source>
        <dbReference type="EMBL" id="KIO00773.1"/>
    </source>
</evidence>
<evidence type="ECO:0000256" key="1">
    <source>
        <dbReference type="SAM" id="MobiDB-lite"/>
    </source>
</evidence>
<dbReference type="AlphaFoldDB" id="A0A0C3IV89"/>
<keyword evidence="4" id="KW-1185">Reference proteome</keyword>
<dbReference type="GO" id="GO:0010628">
    <property type="term" value="P:positive regulation of gene expression"/>
    <property type="evidence" value="ECO:0007669"/>
    <property type="project" value="TreeGrafter"/>
</dbReference>